<organism evidence="1 2">
    <name type="scientific">Albibacterium profundi</name>
    <dbReference type="NCBI Taxonomy" id="3134906"/>
    <lineage>
        <taxon>Bacteria</taxon>
        <taxon>Pseudomonadati</taxon>
        <taxon>Bacteroidota</taxon>
        <taxon>Sphingobacteriia</taxon>
        <taxon>Sphingobacteriales</taxon>
        <taxon>Sphingobacteriaceae</taxon>
        <taxon>Albibacterium</taxon>
    </lineage>
</organism>
<gene>
    <name evidence="1" type="primary">lptC</name>
    <name evidence="1" type="ORF">WKR92_05455</name>
</gene>
<dbReference type="InterPro" id="IPR010664">
    <property type="entry name" value="LipoPS_assembly_LptC-rel"/>
</dbReference>
<dbReference type="PROSITE" id="PS51257">
    <property type="entry name" value="PROKAR_LIPOPROTEIN"/>
    <property type="match status" value="1"/>
</dbReference>
<evidence type="ECO:0000313" key="2">
    <source>
        <dbReference type="Proteomes" id="UP001580928"/>
    </source>
</evidence>
<dbReference type="Gene3D" id="2.60.450.10">
    <property type="entry name" value="Lipopolysaccharide (LPS) transport protein A like domain"/>
    <property type="match status" value="1"/>
</dbReference>
<dbReference type="Pfam" id="PF06835">
    <property type="entry name" value="LptC"/>
    <property type="match status" value="1"/>
</dbReference>
<dbReference type="Proteomes" id="UP001580928">
    <property type="component" value="Unassembled WGS sequence"/>
</dbReference>
<dbReference type="EMBL" id="JBBVGT010000002">
    <property type="protein sequence ID" value="MFB5945267.1"/>
    <property type="molecule type" value="Genomic_DNA"/>
</dbReference>
<dbReference type="InterPro" id="IPR026265">
    <property type="entry name" value="LptC"/>
</dbReference>
<accession>A0ABV5CCL3</accession>
<dbReference type="NCBIfam" id="TIGR04409">
    <property type="entry name" value="LptC_YrbK"/>
    <property type="match status" value="1"/>
</dbReference>
<protein>
    <submittedName>
        <fullName evidence="1">LPS export ABC transporter periplasmic protein LptC</fullName>
    </submittedName>
</protein>
<comment type="caution">
    <text evidence="1">The sequence shown here is derived from an EMBL/GenBank/DDBJ whole genome shotgun (WGS) entry which is preliminary data.</text>
</comment>
<sequence>MVRRYLYIVPFLFLSLVACENDLEEVERVSQDINEEPIDVSHGVKVIYSDSAIVKAQLTTPKMLHHKTENPFYEFPEGGLLILYDSTRTETQRVRSDYAIQHVNTGITELKKNVVATRADGMTLKSEELIWDENTGRFYSNLPVEITVNDQIAYGTSFWATEDFSHFEITSHTGDIRLNSDDRL</sequence>
<reference evidence="1 2" key="1">
    <citation type="submission" date="2024-04" db="EMBL/GenBank/DDBJ databases">
        <title>Albibacterium profundi sp. nov., isolated from sediment of the Challenger Deep of Mariana Trench.</title>
        <authorList>
            <person name="Wang Y."/>
        </authorList>
    </citation>
    <scope>NUCLEOTIDE SEQUENCE [LARGE SCALE GENOMIC DNA]</scope>
    <source>
        <strain evidence="1 2">RHL897</strain>
    </source>
</reference>
<proteinExistence type="predicted"/>
<name>A0ABV5CCL3_9SPHI</name>
<keyword evidence="2" id="KW-1185">Reference proteome</keyword>
<dbReference type="RefSeq" id="WP_375556810.1">
    <property type="nucleotide sequence ID" value="NZ_JBBVGT010000002.1"/>
</dbReference>
<evidence type="ECO:0000313" key="1">
    <source>
        <dbReference type="EMBL" id="MFB5945267.1"/>
    </source>
</evidence>